<keyword evidence="6" id="KW-1185">Reference proteome</keyword>
<dbReference type="Gene3D" id="2.40.420.20">
    <property type="match status" value="1"/>
</dbReference>
<sequence length="503" mass="55104">MRYFIVLLSLMAFSCQSAEDHGHSHDQGGGHSHAMDGKPVVDYTVWTGQTELFVEFPALVVGEISRFATHLTVLTGHQPVKEGSVTGSLIKDYKGIRHTVDTPTLPGIFTPSLQPQKEGVYQLVFDLKTPAYTDRIVLKDIHVFATREEAEKALGSEEKNSNAITFLKEQAWKMEFQTAPVVRKAIYQTIPTLGIWKAAPSDFQTLVAPAHGRVRFKAGMLTAGSPVKKGQVLMTISSTGLTNNNLDAEIQKAKADFEQAKSEYERKRELYQSKIVPKAKFELTEQKYLVAKANYETLNRGFSAGGKQVTAPMDGYIQSIQAINGSFAAQGDALVTVTRDKSRLLEVQVSPRYSSELQNIQNLWYQPKTGTWSSLSEKGGKVLSVDKEVAPDQPLISLFAEVNEVVQMPEGSFTEVQLAVGQPIESPVVPVSSLMEDYGNYSVIVQLAGESFEKRNVIVGKRNGNEAAIVKGLNSGEIVVTKGVYQVKMASMSGQAPAHGHAH</sequence>
<dbReference type="Pfam" id="PF25967">
    <property type="entry name" value="RND-MFP_C"/>
    <property type="match status" value="1"/>
</dbReference>
<comment type="similarity">
    <text evidence="1">Belongs to the membrane fusion protein (MFP) (TC 8.A.1) family.</text>
</comment>
<feature type="domain" description="Multidrug resistance protein MdtA-like C-terminal permuted SH3" evidence="4">
    <location>
        <begin position="429"/>
        <end position="484"/>
    </location>
</feature>
<evidence type="ECO:0000313" key="5">
    <source>
        <dbReference type="EMBL" id="MDN5215087.1"/>
    </source>
</evidence>
<dbReference type="PANTHER" id="PTHR30097:SF4">
    <property type="entry name" value="SLR6042 PROTEIN"/>
    <property type="match status" value="1"/>
</dbReference>
<dbReference type="InterPro" id="IPR051909">
    <property type="entry name" value="MFP_Cation_Efflux"/>
</dbReference>
<comment type="caution">
    <text evidence="5">The sequence shown here is derived from an EMBL/GenBank/DDBJ whole genome shotgun (WGS) entry which is preliminary data.</text>
</comment>
<dbReference type="SUPFAM" id="SSF111369">
    <property type="entry name" value="HlyD-like secretion proteins"/>
    <property type="match status" value="1"/>
</dbReference>
<dbReference type="RefSeq" id="WP_346760426.1">
    <property type="nucleotide sequence ID" value="NZ_JAUJEB010000006.1"/>
</dbReference>
<keyword evidence="3" id="KW-0175">Coiled coil</keyword>
<dbReference type="Gene3D" id="1.10.287.470">
    <property type="entry name" value="Helix hairpin bin"/>
    <property type="match status" value="1"/>
</dbReference>
<keyword evidence="2" id="KW-0813">Transport</keyword>
<dbReference type="Proteomes" id="UP001172083">
    <property type="component" value="Unassembled WGS sequence"/>
</dbReference>
<reference evidence="5" key="1">
    <citation type="submission" date="2023-06" db="EMBL/GenBank/DDBJ databases">
        <title>Genomic of Agaribacillus aureum.</title>
        <authorList>
            <person name="Wang G."/>
        </authorList>
    </citation>
    <scope>NUCLEOTIDE SEQUENCE</scope>
    <source>
        <strain evidence="5">BMA12</strain>
    </source>
</reference>
<evidence type="ECO:0000313" key="6">
    <source>
        <dbReference type="Proteomes" id="UP001172083"/>
    </source>
</evidence>
<evidence type="ECO:0000256" key="2">
    <source>
        <dbReference type="ARBA" id="ARBA00022448"/>
    </source>
</evidence>
<dbReference type="PROSITE" id="PS51257">
    <property type="entry name" value="PROKAR_LIPOPROTEIN"/>
    <property type="match status" value="1"/>
</dbReference>
<protein>
    <submittedName>
        <fullName evidence="5">Efflux RND transporter periplasmic adaptor subunit</fullName>
    </submittedName>
</protein>
<gene>
    <name evidence="5" type="ORF">QQ020_23600</name>
</gene>
<dbReference type="InterPro" id="IPR006143">
    <property type="entry name" value="RND_pump_MFP"/>
</dbReference>
<organism evidence="5 6">
    <name type="scientific">Agaribacillus aureus</name>
    <dbReference type="NCBI Taxonomy" id="3051825"/>
    <lineage>
        <taxon>Bacteria</taxon>
        <taxon>Pseudomonadati</taxon>
        <taxon>Bacteroidota</taxon>
        <taxon>Cytophagia</taxon>
        <taxon>Cytophagales</taxon>
        <taxon>Splendidivirgaceae</taxon>
        <taxon>Agaribacillus</taxon>
    </lineage>
</organism>
<dbReference type="InterPro" id="IPR058627">
    <property type="entry name" value="MdtA-like_C"/>
</dbReference>
<dbReference type="EMBL" id="JAUJEB010000006">
    <property type="protein sequence ID" value="MDN5215087.1"/>
    <property type="molecule type" value="Genomic_DNA"/>
</dbReference>
<evidence type="ECO:0000256" key="3">
    <source>
        <dbReference type="SAM" id="Coils"/>
    </source>
</evidence>
<dbReference type="Gene3D" id="2.40.30.170">
    <property type="match status" value="1"/>
</dbReference>
<accession>A0ABT8LDQ0</accession>
<dbReference type="Gene3D" id="2.40.50.100">
    <property type="match status" value="1"/>
</dbReference>
<evidence type="ECO:0000256" key="1">
    <source>
        <dbReference type="ARBA" id="ARBA00009477"/>
    </source>
</evidence>
<dbReference type="PANTHER" id="PTHR30097">
    <property type="entry name" value="CATION EFFLUX SYSTEM PROTEIN CUSB"/>
    <property type="match status" value="1"/>
</dbReference>
<feature type="coiled-coil region" evidence="3">
    <location>
        <begin position="243"/>
        <end position="274"/>
    </location>
</feature>
<dbReference type="NCBIfam" id="TIGR01730">
    <property type="entry name" value="RND_mfp"/>
    <property type="match status" value="1"/>
</dbReference>
<evidence type="ECO:0000259" key="4">
    <source>
        <dbReference type="Pfam" id="PF25967"/>
    </source>
</evidence>
<proteinExistence type="inferred from homology"/>
<name>A0ABT8LDQ0_9BACT</name>